<sequence length="194" mass="20799">MAFASNEVRTMMEYFVDINFVTESKVSSRSTLPKNDAVYDALDDEHKEREYPILDAYLHKDGADGAAGDEESDDIFEQVREDDPLRSLIAQDGHERGAKEADDREVDTGVNGTGQGSVEKSVDANVETTVEDNADAAVDTKIGTTIKDDAEALVDTEIGTTIEGNQEKVVDICVDTTVEGGTEAAVDTGAGTTT</sequence>
<dbReference type="Proteomes" id="UP001604277">
    <property type="component" value="Unassembled WGS sequence"/>
</dbReference>
<accession>A0ABD1S6I2</accession>
<evidence type="ECO:0000313" key="2">
    <source>
        <dbReference type="EMBL" id="KAL2496295.1"/>
    </source>
</evidence>
<feature type="compositionally biased region" description="Basic and acidic residues" evidence="1">
    <location>
        <begin position="92"/>
        <end position="102"/>
    </location>
</feature>
<name>A0ABD1S6I2_9LAMI</name>
<evidence type="ECO:0000313" key="3">
    <source>
        <dbReference type="Proteomes" id="UP001604277"/>
    </source>
</evidence>
<comment type="caution">
    <text evidence="2">The sequence shown here is derived from an EMBL/GenBank/DDBJ whole genome shotgun (WGS) entry which is preliminary data.</text>
</comment>
<organism evidence="2 3">
    <name type="scientific">Forsythia ovata</name>
    <dbReference type="NCBI Taxonomy" id="205694"/>
    <lineage>
        <taxon>Eukaryota</taxon>
        <taxon>Viridiplantae</taxon>
        <taxon>Streptophyta</taxon>
        <taxon>Embryophyta</taxon>
        <taxon>Tracheophyta</taxon>
        <taxon>Spermatophyta</taxon>
        <taxon>Magnoliopsida</taxon>
        <taxon>eudicotyledons</taxon>
        <taxon>Gunneridae</taxon>
        <taxon>Pentapetalae</taxon>
        <taxon>asterids</taxon>
        <taxon>lamiids</taxon>
        <taxon>Lamiales</taxon>
        <taxon>Oleaceae</taxon>
        <taxon>Forsythieae</taxon>
        <taxon>Forsythia</taxon>
    </lineage>
</organism>
<proteinExistence type="predicted"/>
<protein>
    <submittedName>
        <fullName evidence="2">Uncharacterized protein</fullName>
    </submittedName>
</protein>
<evidence type="ECO:0000256" key="1">
    <source>
        <dbReference type="SAM" id="MobiDB-lite"/>
    </source>
</evidence>
<feature type="region of interest" description="Disordered" evidence="1">
    <location>
        <begin position="88"/>
        <end position="118"/>
    </location>
</feature>
<reference evidence="3" key="1">
    <citation type="submission" date="2024-07" db="EMBL/GenBank/DDBJ databases">
        <title>Two chromosome-level genome assemblies of Korean endemic species Abeliophyllum distichum and Forsythia ovata (Oleaceae).</title>
        <authorList>
            <person name="Jang H."/>
        </authorList>
    </citation>
    <scope>NUCLEOTIDE SEQUENCE [LARGE SCALE GENOMIC DNA]</scope>
</reference>
<keyword evidence="3" id="KW-1185">Reference proteome</keyword>
<dbReference type="AlphaFoldDB" id="A0ABD1S6I2"/>
<gene>
    <name evidence="2" type="ORF">Fot_40052</name>
</gene>
<dbReference type="EMBL" id="JBFOLJ010000011">
    <property type="protein sequence ID" value="KAL2496295.1"/>
    <property type="molecule type" value="Genomic_DNA"/>
</dbReference>